<dbReference type="EMBL" id="JAGEMK010000001">
    <property type="protein sequence ID" value="MBO1750512.1"/>
    <property type="molecule type" value="Genomic_DNA"/>
</dbReference>
<dbReference type="InterPro" id="IPR013658">
    <property type="entry name" value="SGL"/>
</dbReference>
<protein>
    <submittedName>
        <fullName evidence="5">SMP-30/gluconolactonase/LRE family protein</fullName>
    </submittedName>
</protein>
<feature type="binding site" evidence="3">
    <location>
        <position position="116"/>
    </location>
    <ligand>
        <name>substrate</name>
    </ligand>
</feature>
<dbReference type="PANTHER" id="PTHR10907:SF47">
    <property type="entry name" value="REGUCALCIN"/>
    <property type="match status" value="1"/>
</dbReference>
<dbReference type="InterPro" id="IPR005511">
    <property type="entry name" value="SMP-30"/>
</dbReference>
<dbReference type="PANTHER" id="PTHR10907">
    <property type="entry name" value="REGUCALCIN"/>
    <property type="match status" value="1"/>
</dbReference>
<dbReference type="GO" id="GO:0004341">
    <property type="term" value="F:gluconolactonase activity"/>
    <property type="evidence" value="ECO:0007669"/>
    <property type="project" value="TreeGrafter"/>
</dbReference>
<feature type="binding site" evidence="3">
    <location>
        <position position="190"/>
    </location>
    <ligand>
        <name>a divalent metal cation</name>
        <dbReference type="ChEBI" id="CHEBI:60240"/>
    </ligand>
</feature>
<evidence type="ECO:0000313" key="6">
    <source>
        <dbReference type="Proteomes" id="UP000664209"/>
    </source>
</evidence>
<accession>A0A939LSF9</accession>
<evidence type="ECO:0000256" key="1">
    <source>
        <dbReference type="ARBA" id="ARBA00008853"/>
    </source>
</evidence>
<keyword evidence="3" id="KW-0862">Zinc</keyword>
<organism evidence="5 6">
    <name type="scientific">Actinotalea soli</name>
    <dbReference type="NCBI Taxonomy" id="2819234"/>
    <lineage>
        <taxon>Bacteria</taxon>
        <taxon>Bacillati</taxon>
        <taxon>Actinomycetota</taxon>
        <taxon>Actinomycetes</taxon>
        <taxon>Micrococcales</taxon>
        <taxon>Cellulomonadaceae</taxon>
        <taxon>Actinotalea</taxon>
    </lineage>
</organism>
<dbReference type="PRINTS" id="PR01790">
    <property type="entry name" value="SMP30FAMILY"/>
</dbReference>
<evidence type="ECO:0000256" key="2">
    <source>
        <dbReference type="PIRSR" id="PIRSR605511-1"/>
    </source>
</evidence>
<gene>
    <name evidence="5" type="ORF">J4G33_01710</name>
</gene>
<keyword evidence="6" id="KW-1185">Reference proteome</keyword>
<sequence>MSTVEQVTDAVTYHGEGPVWSPTWGGLRWVDMLAGDLLTLRGGRVDRLHVGSVAAFVRPRRRGGYVVGLERGLGLADGPDDVPAPWLELWEEDSVRMNEGGCDPAGDLYAGSMPYDGTPGGASLYRITPDGQVTTVLPDVTISNGIDFSPDGSRAYYNDTPTGGTDVFDVVDGALTGRRVFHAGETGHPDGLTVDSAGNVWVALNGAGLVRCYSPAGEVIAEVGFPARLTTACTLGGEDLRDLYVTTSRENLEDPEPEAGALFRVRVDVPGRPVLPFGG</sequence>
<evidence type="ECO:0000256" key="3">
    <source>
        <dbReference type="PIRSR" id="PIRSR605511-2"/>
    </source>
</evidence>
<dbReference type="AlphaFoldDB" id="A0A939LSF9"/>
<name>A0A939LSF9_9CELL</name>
<dbReference type="GO" id="GO:0019853">
    <property type="term" value="P:L-ascorbic acid biosynthetic process"/>
    <property type="evidence" value="ECO:0007669"/>
    <property type="project" value="TreeGrafter"/>
</dbReference>
<keyword evidence="3" id="KW-0479">Metal-binding</keyword>
<feature type="binding site" evidence="3">
    <location>
        <position position="98"/>
    </location>
    <ligand>
        <name>substrate</name>
    </ligand>
</feature>
<dbReference type="Pfam" id="PF08450">
    <property type="entry name" value="SGL"/>
    <property type="match status" value="1"/>
</dbReference>
<proteinExistence type="inferred from homology"/>
<evidence type="ECO:0000259" key="4">
    <source>
        <dbReference type="Pfam" id="PF08450"/>
    </source>
</evidence>
<dbReference type="InterPro" id="IPR011042">
    <property type="entry name" value="6-blade_b-propeller_TolB-like"/>
</dbReference>
<dbReference type="GO" id="GO:0005509">
    <property type="term" value="F:calcium ion binding"/>
    <property type="evidence" value="ECO:0007669"/>
    <property type="project" value="TreeGrafter"/>
</dbReference>
<feature type="binding site" evidence="3">
    <location>
        <position position="96"/>
    </location>
    <ligand>
        <name>substrate</name>
    </ligand>
</feature>
<dbReference type="RefSeq" id="WP_208054156.1">
    <property type="nucleotide sequence ID" value="NZ_JAGEMK010000001.1"/>
</dbReference>
<dbReference type="Proteomes" id="UP000664209">
    <property type="component" value="Unassembled WGS sequence"/>
</dbReference>
<feature type="domain" description="SMP-30/Gluconolactonase/LRE-like region" evidence="4">
    <location>
        <begin position="15"/>
        <end position="248"/>
    </location>
</feature>
<evidence type="ECO:0000313" key="5">
    <source>
        <dbReference type="EMBL" id="MBO1750512.1"/>
    </source>
</evidence>
<feature type="active site" description="Proton donor/acceptor" evidence="2">
    <location>
        <position position="190"/>
    </location>
</feature>
<comment type="cofactor">
    <cofactor evidence="3">
        <name>Zn(2+)</name>
        <dbReference type="ChEBI" id="CHEBI:29105"/>
    </cofactor>
    <text evidence="3">Binds 1 divalent metal cation per subunit.</text>
</comment>
<comment type="caution">
    <text evidence="5">The sequence shown here is derived from an EMBL/GenBank/DDBJ whole genome shotgun (WGS) entry which is preliminary data.</text>
</comment>
<dbReference type="SUPFAM" id="SSF63829">
    <property type="entry name" value="Calcium-dependent phosphotriesterase"/>
    <property type="match status" value="1"/>
</dbReference>
<dbReference type="Gene3D" id="2.120.10.30">
    <property type="entry name" value="TolB, C-terminal domain"/>
    <property type="match status" value="1"/>
</dbReference>
<reference evidence="5" key="1">
    <citation type="submission" date="2021-03" db="EMBL/GenBank/DDBJ databases">
        <title>Actinotalea soli sp. nov., isolated from soil.</title>
        <authorList>
            <person name="Ping W."/>
            <person name="Zhang J."/>
        </authorList>
    </citation>
    <scope>NUCLEOTIDE SEQUENCE</scope>
    <source>
        <strain evidence="5">BY-33</strain>
    </source>
</reference>
<comment type="similarity">
    <text evidence="1">Belongs to the SMP-30/CGR1 family.</text>
</comment>
<feature type="binding site" evidence="3">
    <location>
        <position position="144"/>
    </location>
    <ligand>
        <name>a divalent metal cation</name>
        <dbReference type="ChEBI" id="CHEBI:60240"/>
    </ligand>
</feature>
<feature type="binding site" evidence="3">
    <location>
        <position position="16"/>
    </location>
    <ligand>
        <name>a divalent metal cation</name>
        <dbReference type="ChEBI" id="CHEBI:60240"/>
    </ligand>
</feature>